<proteinExistence type="predicted"/>
<reference evidence="1" key="1">
    <citation type="journal article" date="2014" name="Front. Microbiol.">
        <title>High frequency of phylogenetically diverse reductive dehalogenase-homologous genes in deep subseafloor sedimentary metagenomes.</title>
        <authorList>
            <person name="Kawai M."/>
            <person name="Futagami T."/>
            <person name="Toyoda A."/>
            <person name="Takaki Y."/>
            <person name="Nishi S."/>
            <person name="Hori S."/>
            <person name="Arai W."/>
            <person name="Tsubouchi T."/>
            <person name="Morono Y."/>
            <person name="Uchiyama I."/>
            <person name="Ito T."/>
            <person name="Fujiyama A."/>
            <person name="Inagaki F."/>
            <person name="Takami H."/>
        </authorList>
    </citation>
    <scope>NUCLEOTIDE SEQUENCE</scope>
    <source>
        <strain evidence="1">Expedition CK06-06</strain>
    </source>
</reference>
<sequence length="49" mass="6010">TYWRILYNMHDYGTLTARIKDPKSKEVRNMHPDVINYWTTNEVRTEHNT</sequence>
<comment type="caution">
    <text evidence="1">The sequence shown here is derived from an EMBL/GenBank/DDBJ whole genome shotgun (WGS) entry which is preliminary data.</text>
</comment>
<dbReference type="EMBL" id="BARS01047529">
    <property type="protein sequence ID" value="GAG28418.1"/>
    <property type="molecule type" value="Genomic_DNA"/>
</dbReference>
<feature type="non-terminal residue" evidence="1">
    <location>
        <position position="1"/>
    </location>
</feature>
<gene>
    <name evidence="1" type="ORF">S01H1_71382</name>
</gene>
<protein>
    <submittedName>
        <fullName evidence="1">Uncharacterized protein</fullName>
    </submittedName>
</protein>
<name>X0WVD4_9ZZZZ</name>
<organism evidence="1">
    <name type="scientific">marine sediment metagenome</name>
    <dbReference type="NCBI Taxonomy" id="412755"/>
    <lineage>
        <taxon>unclassified sequences</taxon>
        <taxon>metagenomes</taxon>
        <taxon>ecological metagenomes</taxon>
    </lineage>
</organism>
<accession>X0WVD4</accession>
<dbReference type="AlphaFoldDB" id="X0WVD4"/>
<evidence type="ECO:0000313" key="1">
    <source>
        <dbReference type="EMBL" id="GAG28418.1"/>
    </source>
</evidence>